<dbReference type="FunFam" id="2.60.40.10:FF:000032">
    <property type="entry name" value="palladin isoform X1"/>
    <property type="match status" value="1"/>
</dbReference>
<evidence type="ECO:0000259" key="22">
    <source>
        <dbReference type="PROSITE" id="PS50025"/>
    </source>
</evidence>
<feature type="domain" description="Laminin G" evidence="22">
    <location>
        <begin position="3674"/>
        <end position="3848"/>
    </location>
</feature>
<feature type="disulfide bond" evidence="18">
    <location>
        <begin position="474"/>
        <end position="489"/>
    </location>
</feature>
<name>A0A8J2LUU5_9HEXA</name>
<feature type="disulfide bond" evidence="18">
    <location>
        <begin position="675"/>
        <end position="690"/>
    </location>
</feature>
<evidence type="ECO:0000259" key="26">
    <source>
        <dbReference type="PROSITE" id="PS51115"/>
    </source>
</evidence>
<dbReference type="SMART" id="SM00409">
    <property type="entry name" value="IG"/>
    <property type="match status" value="13"/>
</dbReference>
<feature type="disulfide bond" evidence="18">
    <location>
        <begin position="503"/>
        <end position="521"/>
    </location>
</feature>
<feature type="disulfide bond" evidence="17">
    <location>
        <begin position="3638"/>
        <end position="3648"/>
    </location>
</feature>
<evidence type="ECO:0000256" key="12">
    <source>
        <dbReference type="ARBA" id="ARBA00023136"/>
    </source>
</evidence>
<keyword evidence="5" id="KW-0964">Secreted</keyword>
<feature type="disulfide bond" evidence="18">
    <location>
        <begin position="775"/>
        <end position="787"/>
    </location>
</feature>
<feature type="domain" description="Ig-like" evidence="25">
    <location>
        <begin position="2325"/>
        <end position="2414"/>
    </location>
</feature>
<feature type="domain" description="Ig-like" evidence="25">
    <location>
        <begin position="2428"/>
        <end position="2510"/>
    </location>
</feature>
<comment type="subcellular location">
    <subcellularLocation>
        <location evidence="2">Cell membrane</location>
    </subcellularLocation>
    <subcellularLocation>
        <location evidence="1">Membrane</location>
        <topology evidence="1">Single-pass membrane protein</topology>
    </subcellularLocation>
    <subcellularLocation>
        <location evidence="3">Secreted</location>
        <location evidence="3">Extracellular space</location>
        <location evidence="3">Extracellular matrix</location>
        <location evidence="3">Basement membrane</location>
    </subcellularLocation>
</comment>
<dbReference type="PROSITE" id="PS00010">
    <property type="entry name" value="ASX_HYDROXYL"/>
    <property type="match status" value="1"/>
</dbReference>
<feature type="region of interest" description="Disordered" evidence="20">
    <location>
        <begin position="384"/>
        <end position="409"/>
    </location>
</feature>
<dbReference type="GO" id="GO:0000902">
    <property type="term" value="P:cell morphogenesis"/>
    <property type="evidence" value="ECO:0007669"/>
    <property type="project" value="UniProtKB-ARBA"/>
</dbReference>
<dbReference type="PROSITE" id="PS51115">
    <property type="entry name" value="LAMININ_IVA"/>
    <property type="match status" value="3"/>
</dbReference>
<dbReference type="SMART" id="SM00282">
    <property type="entry name" value="LamG"/>
    <property type="match status" value="3"/>
</dbReference>
<dbReference type="SMART" id="SM00179">
    <property type="entry name" value="EGF_CA"/>
    <property type="match status" value="3"/>
</dbReference>
<feature type="disulfide bond" evidence="18">
    <location>
        <begin position="462"/>
        <end position="480"/>
    </location>
</feature>
<feature type="disulfide bond" evidence="18">
    <location>
        <begin position="821"/>
        <end position="839"/>
    </location>
</feature>
<feature type="compositionally biased region" description="Acidic residues" evidence="20">
    <location>
        <begin position="4216"/>
        <end position="4228"/>
    </location>
</feature>
<keyword evidence="10" id="KW-0272">Extracellular matrix</keyword>
<feature type="domain" description="Ig-like" evidence="25">
    <location>
        <begin position="2619"/>
        <end position="2701"/>
    </location>
</feature>
<evidence type="ECO:0000313" key="27">
    <source>
        <dbReference type="EMBL" id="CAG7838538.1"/>
    </source>
</evidence>
<sequence>MTSTRFKGPQGPFFFCFIFLVVLTLAHTVPHQKPESDLVFDEDDRNLLISDPKGRRNPHSRVVDPFNERDAKSKNLTRSKRWWGDLEEDDPFKSDEETDGPTTSTRSSSTSTSSSSTIYPNEQHTSRSIRKRTVSNSDDEDFGGASGDGEVYGESGLGPDLSRGTPATTPTTTTTTSTTTSTTSTTTSHQDGFARRFFRIKLTIQKSWSPALERTSSSTFEHYQTDLEDALKEVMDIESFNVVQFININDAAYVRTIFDVGLTGATLEQVEQDLLPSVEAGRIGSIRVKREGFTVRDIGGPGEIGCSESELECRSGECVPDGSRCDGISQCGDGSDEAGCPPSILPVPDTAVPDLTTAVPVATTGRTISTPVDDYYDEREPFEGDVVSTTQSSTTTSTTTTQRVPGPDEGCRADDQVRCPGGNAIICSDQKCDGIPDCPDGFDEKNCTSIEPEACPRGSFLCDTSTCLPDYLRCDGQQQCNDGSDEVDCPSGPPTCVSNEFQCDDGTCIPDNQKCNFRAECPDGSDERDCPPRCQPGQYTCARSNQCLNIAQRCNRIQDCPGGDDEMGCETTEYPECNSFQFRCADGSCIERSLECDGYADCRDSSDENPAICTRGQCPSTQFRCLDGSCLPKFLHCNGRYDCPSGEDETNCTRSCREGFFRCGDGTCVGDFLRCDGRSDCRDSSDERDCRSCASSAFRCADGTCIEERLRCDSRQDCRDGSDEENCGGSCKADQFQCDNGECIPLQYRCDTYQDCGDNSDEANCGSTTTPAPLCAPDQFTCQAGGCVPSSAVCNSRLDCADGSDEINCAFPVCRSDQFRCENGQCISNSERCNGRYACPDGSDERNCSSSLICTSGQFACRSRDQCVPLSARCDGQYDCNDFSDEDCGGTQDGLNLKTYPPDQTIKQGNEVVFQCRDEGPKRAQVRWSRGNGLPLPPGSRSYNGRLEMPSIALDNTGTYICEAIDYPASTPGARVSVYLRVDAYELPPTRPSTACEIHQATCANGECIDKNMVCDGDNDCSDGSDEMRCRGRDGCEPNEFRCSNKRCVPKTWRCDGDDDCGDNTDELSCTPPPPGSPCRYNEFQCTSGNQCIPKAFHCDKEIDCSDRSDEFGCSPPVIQRPPLPLVTIDVGDVFNISCSALGIPTPEIVWRLNWGHIPDKCITSSANGQGVLTCPNIQIPDQGAYSCESINSLGSTFAIPDCILVVKTTEVVCSSGTFNDLATTQRDCIPCFCFGQTSTCDSADLYLSELPPPENAYRLVGVSQDLGSGEVQIQDRTARTSFPSSVLRAVGPNGVQASSPNTRVAGFPSEVIPYFALPPSYAGNLLRSYGGSLRYTLKFRSQGRYLSAPDVIISGNRLTLLRFGGENWAPSRDHPIAVRYWPGEWYKRVYGRPGGSVEGIEPASREEIMQVLANVEYLLIRAQYDEGSLLETTISGIRMETAISANSGLGQAVHVEECRCPPGYTGLSCEECAPGYERQQNGPWLGVCTRTEPSCPEGYYSEFGQCKVCPCPGDGKRFGTSCFKDTDGRITCNCVEGHAGRTCEECSPGYQPSPNYPHDCRPSVSRCDIDGSISDVPDVRTGHCLCKDHATGPLCTECKPNTFHLSSNNLYGCISCFCMGITSQCSSSNWYRTQETASFVQASQGFTLVDESQRDVIRDGFSIDRDSRELGFKEFSRYPPEIYYWQLPYSFLGDKVTSYGGYLNYTVRYIPPPGGQNSPNSAADVEINGNDIRLLYFRKIPVPANRQETISVPLLEQYWQRQDGQMANREHLLMALANLDALLIKATYTTSTREAQSLRGLYLGLCEPCSCNGHSDECDPKTGVCRNCRGHTTGDFCEQCEEGHTGDPRTGQCTRDSGPGPIDDGDCGCDARGSSRPDCPDGRNCVCKGNVEGSACNLCRQGTFALQEGNPQGCLQCYCSRVSQECSSANLFRLSIDSQLIPGPHGFVLTNSLGTSSITEITVDQASEELAYRYPSSSRSERLFWSLPPRFTGNRIASYGGKLKATRRYYIRPGGSRNDVDVGPSRVGEDIDVILTGNNGVSLFWIFHGSLLSGQEVGLEVPLRETAGWRHLEGSSNPASREDMMEVLSDLRSILIRASFTDDMEATYIKSVSLDDAVRQYTPNGVVMEVEECRCPAGYEGLSCESCSTGYYRDPNDRSRGVPGGGCRACPCGENSDSCRFESGRPVCICRPGFSGPNCDIRDRVVVELYPVKLTSFYGSIEEFRCSYESRLPLRIEFFTFPDWNWLIAHQPANYRYETVPTNYRFGQDFSWSSFLIARIPILPKMTRVICRISNEDNDTVAEVFSNIISAGPVLPGPSVPSGPQIQVSISEPVIQVVQVGSSVTFRCQGRSLSGSQLRVNWSKENGVIPSARARDDGLGLLIIDGVLPSDSGTYLCSVTDGYSSNVDRAVLTVAGGGPPSNVPTRPDITINPRYLTVQVGEQVEFKCTATGFPTPSISWTGGRTGNLPSHARVENGILRIPSVRKSDEAEYFCSASNLAGTENLRTVLYVEGEDTVSPIVPPEFGFVVTVSPPEYEARPGETVRFRCDSSEVDARVQWTKLSGILPQSASQSPDGVLNLFSVRDADSGIYLCTATSSSGQSTQSQARLVVSYIGSPPTARIEPERQTVAQGTQVEIRCIASGNPTPTVEWTKVGSSLPTSIPTTNEVLRIPSAQVSDRGVYVCTVENSAGKSLASAIVEVDRREAPQIEMYPSARQTVTQDGSALFQCRVIAGIPSPRVSWSRANGQRIPSNVEEIQGGVLRFNRVTGEERGQYICTAESLAGTTTAIATLEIQSPPKVFVTPSTPHRAQSGERVRLECRAEGDPLPSVTWKRLQHGQTDGIELQRASLSSPQTVIYDIQRVTKGDEGSYSCVARNDAGLDEERIQLLVDDFSEPSYPTVESSSQTRTEEVYHYPVGSRAVLNCIQSYDVGVFDQLYFDWERVDKGPMPSSYEARDGSLYINDVKPQDAGRYLCTGTNRQGQIVLNVDARLEVVGSAPPRIVLQPPRQVVRRGDVVHIECLASGDQPITISWSKVDRQPFPPSVIVNGPQLTFRGIEVTDAGRYACLATNAGGTAESVAEVIVNPQGGPVVTRPQRREQTAYAGSSAELLCLSSNGRTTWRKEGAHSLPTSAIPLGNLLKFISLQMSDSGRYICETDEGSEIVDLTVEATAPTSSSSTLRRPDGCQIDEFKCERANQCIPKDQKCDGEVDCLDASDEIGCPGESNSISIRRVRHVRGIETIAVRITPNRDLYRVGEDVEVRCDVTGDVLPIQVRWSKVRGGLPRNVQALGNILRVNNVEPENGGVYRCTVTTRTGKFEEDYALTIQANPDRIQNSAPIETKMAPYGSTVTMDCRTDLDLPVEYTWHKQGGIVPTAAMIQGPTVTIPDVSPEDAGTYICSVSNQVTSVDIPTVLVVTGVVPHFAQAPQSYMALPTLPDAYLKFDIEVSFKPEDKNGMLLYNGQHRDGSGDFVSFGLSNGIPEFRFDVGSGPAVIRGDRPVDIGRWSTVKLTRDRTEGTMVINEQGPFFGSIKGNFHGLDLIEPLYIGGVPNFGSIHRLAGQTKGFTGCISELVIGGKKQQLLRDSQTSRGVQTCDTCNLNTCKNGGICQEGLTHRGYSCICPPGYSGEECETPGQACYPGACGIGKCVNVPGGFDCYCPFGKTGVRCERDVIIIEPSFSGDSYLAYPTPVALKSMKMAMKIKPETDADGLLMYCSQTEEGNGDYTALAIRDKYVEFQYDTGSGPAVIRSKRQVRPGEWLTISFERHLQEGKLQIEGDVSEGKSPGTTRGLNLKTPMYLGGYDKQRLQLNSNLRVSKGFAGCVAELAVSGMELDLVNSVLEGANVENCGGSVHECSGSNPCQNNGKCRSNSTHEQYCECPYSYSGHHCEVHDTCSSRPCKNGGICHAMEDTYKCACLMGFHGKDCQEKLDFTESVAFRGEGYLELDRSLMPHTSPTEGEIITLEISTTTAHGLIMWHGQPPSEVDPDDYLAVGLNEGRVELRFELGSGEAVVETKERIDDGKKHKVVIRLQGGFGSVEVDDGEPVFTTSPGLSQTLNTRGNIYIGGLPNPIKMTHGKYGDGFIGCIHSLRIQLETNPSDEPINLNENAISAVNVGPCTTHGHRNGHRNGHHGNGNGHHGSSNGHNGNGNGHHGTSNGHRNGHNGSRNGHNGHRNGNGNSRNGHSTRNGNGHHGTDHHHNVEQARRGYRPRPADTPIDFEDDNGELNLA</sequence>
<proteinExistence type="predicted"/>
<evidence type="ECO:0000256" key="7">
    <source>
        <dbReference type="ARBA" id="ARBA00022692"/>
    </source>
</evidence>
<evidence type="ECO:0000313" key="28">
    <source>
        <dbReference type="Proteomes" id="UP000708208"/>
    </source>
</evidence>
<evidence type="ECO:0000256" key="3">
    <source>
        <dbReference type="ARBA" id="ARBA00004302"/>
    </source>
</evidence>
<dbReference type="GO" id="GO:0005604">
    <property type="term" value="C:basement membrane"/>
    <property type="evidence" value="ECO:0007669"/>
    <property type="project" value="UniProtKB-SubCell"/>
</dbReference>
<feature type="disulfide bond" evidence="18">
    <location>
        <begin position="1099"/>
        <end position="1114"/>
    </location>
</feature>
<dbReference type="Pfam" id="PF00054">
    <property type="entry name" value="Laminin_G_1"/>
    <property type="match status" value="3"/>
</dbReference>
<feature type="disulfide bond" evidence="18">
    <location>
        <begin position="782"/>
        <end position="800"/>
    </location>
</feature>
<dbReference type="CDD" id="cd00112">
    <property type="entry name" value="LDLa"/>
    <property type="match status" value="16"/>
</dbReference>
<keyword evidence="6 17" id="KW-0245">EGF-like domain</keyword>
<dbReference type="InterPro" id="IPR001791">
    <property type="entry name" value="Laminin_G"/>
</dbReference>
<keyword evidence="12" id="KW-0472">Membrane</keyword>
<feature type="signal peptide" evidence="21">
    <location>
        <begin position="1"/>
        <end position="26"/>
    </location>
</feature>
<evidence type="ECO:0000256" key="21">
    <source>
        <dbReference type="SAM" id="SignalP"/>
    </source>
</evidence>
<feature type="domain" description="Ig-like" evidence="25">
    <location>
        <begin position="2524"/>
        <end position="2611"/>
    </location>
</feature>
<feature type="disulfide bond" evidence="18">
    <location>
        <begin position="455"/>
        <end position="467"/>
    </location>
</feature>
<dbReference type="SMART" id="SM00281">
    <property type="entry name" value="LamB"/>
    <property type="match status" value="3"/>
</dbReference>
<feature type="disulfide bond" evidence="18">
    <location>
        <begin position="496"/>
        <end position="508"/>
    </location>
</feature>
<dbReference type="Proteomes" id="UP000708208">
    <property type="component" value="Unassembled WGS sequence"/>
</dbReference>
<evidence type="ECO:0000256" key="20">
    <source>
        <dbReference type="SAM" id="MobiDB-lite"/>
    </source>
</evidence>
<dbReference type="InterPro" id="IPR007110">
    <property type="entry name" value="Ig-like_dom"/>
</dbReference>
<dbReference type="PROSITE" id="PS50835">
    <property type="entry name" value="IG_LIKE"/>
    <property type="match status" value="13"/>
</dbReference>
<feature type="domain" description="EGF-like" evidence="23">
    <location>
        <begin position="3890"/>
        <end position="3926"/>
    </location>
</feature>
<keyword evidence="13 17" id="KW-1015">Disulfide bond</keyword>
<dbReference type="PROSITE" id="PS01209">
    <property type="entry name" value="LDLRA_1"/>
    <property type="match status" value="6"/>
</dbReference>
<dbReference type="PANTHER" id="PTHR24270">
    <property type="entry name" value="LOW-DENSITY LIPOPROTEIN RECEPTOR-RELATED"/>
    <property type="match status" value="1"/>
</dbReference>
<evidence type="ECO:0000256" key="10">
    <source>
        <dbReference type="ARBA" id="ARBA00022869"/>
    </source>
</evidence>
<feature type="disulfide bond" evidence="18">
    <location>
        <begin position="325"/>
        <end position="340"/>
    </location>
</feature>
<keyword evidence="7" id="KW-0812">Transmembrane</keyword>
<dbReference type="Pfam" id="PF00052">
    <property type="entry name" value="Laminin_B"/>
    <property type="match status" value="3"/>
</dbReference>
<feature type="disulfide bond" evidence="18">
    <location>
        <begin position="306"/>
        <end position="318"/>
    </location>
</feature>
<dbReference type="Pfam" id="PF13927">
    <property type="entry name" value="Ig_3"/>
    <property type="match status" value="8"/>
</dbReference>
<feature type="compositionally biased region" description="Basic and acidic residues" evidence="20">
    <location>
        <begin position="4192"/>
        <end position="4204"/>
    </location>
</feature>
<dbReference type="Pfam" id="PF24973">
    <property type="entry name" value="EGF_LMN_ATRN"/>
    <property type="match status" value="1"/>
</dbReference>
<feature type="compositionally biased region" description="Low complexity" evidence="20">
    <location>
        <begin position="4152"/>
        <end position="4188"/>
    </location>
</feature>
<accession>A0A8J2LUU5</accession>
<dbReference type="GO" id="GO:0048513">
    <property type="term" value="P:animal organ development"/>
    <property type="evidence" value="ECO:0007669"/>
    <property type="project" value="UniProtKB-ARBA"/>
</dbReference>
<dbReference type="FunFam" id="2.10.25.10:FF:000090">
    <property type="entry name" value="laminin subunit alpha"/>
    <property type="match status" value="1"/>
</dbReference>
<feature type="compositionally biased region" description="Low complexity" evidence="20">
    <location>
        <begin position="102"/>
        <end position="117"/>
    </location>
</feature>
<feature type="disulfide bond" evidence="18">
    <location>
        <begin position="1055"/>
        <end position="1070"/>
    </location>
</feature>
<dbReference type="FunFam" id="2.10.25.10:FF:000230">
    <property type="entry name" value="Delta-like protein"/>
    <property type="match status" value="1"/>
</dbReference>
<keyword evidence="14" id="KW-0325">Glycoprotein</keyword>
<organism evidence="27 28">
    <name type="scientific">Allacma fusca</name>
    <dbReference type="NCBI Taxonomy" id="39272"/>
    <lineage>
        <taxon>Eukaryota</taxon>
        <taxon>Metazoa</taxon>
        <taxon>Ecdysozoa</taxon>
        <taxon>Arthropoda</taxon>
        <taxon>Hexapoda</taxon>
        <taxon>Collembola</taxon>
        <taxon>Symphypleona</taxon>
        <taxon>Sminthuridae</taxon>
        <taxon>Allacma</taxon>
    </lineage>
</organism>
<reference evidence="27" key="1">
    <citation type="submission" date="2021-06" db="EMBL/GenBank/DDBJ databases">
        <authorList>
            <person name="Hodson N. C."/>
            <person name="Mongue J. A."/>
            <person name="Jaron S. K."/>
        </authorList>
    </citation>
    <scope>NUCLEOTIDE SEQUENCE</scope>
</reference>
<keyword evidence="10" id="KW-0084">Basement membrane</keyword>
<dbReference type="SMART" id="SM00192">
    <property type="entry name" value="LDLa"/>
    <property type="match status" value="17"/>
</dbReference>
<feature type="domain" description="Ig-like" evidence="25">
    <location>
        <begin position="1116"/>
        <end position="1199"/>
    </location>
</feature>
<dbReference type="PROSITE" id="PS50026">
    <property type="entry name" value="EGF_3"/>
    <property type="match status" value="4"/>
</dbReference>
<dbReference type="GO" id="GO:0048666">
    <property type="term" value="P:neuron development"/>
    <property type="evidence" value="ECO:0007669"/>
    <property type="project" value="UniProtKB-ARBA"/>
</dbReference>
<feature type="region of interest" description="Disordered" evidence="20">
    <location>
        <begin position="86"/>
        <end position="188"/>
    </location>
</feature>
<dbReference type="SMART" id="SM00408">
    <property type="entry name" value="IGc2"/>
    <property type="match status" value="13"/>
</dbReference>
<feature type="disulfide bond" evidence="17">
    <location>
        <begin position="3916"/>
        <end position="3925"/>
    </location>
</feature>
<dbReference type="PROSITE" id="PS00022">
    <property type="entry name" value="EGF_1"/>
    <property type="match status" value="6"/>
</dbReference>
<feature type="disulfide bond" evidence="18">
    <location>
        <begin position="1003"/>
        <end position="1021"/>
    </location>
</feature>
<evidence type="ECO:0000256" key="13">
    <source>
        <dbReference type="ARBA" id="ARBA00023157"/>
    </source>
</evidence>
<dbReference type="CDD" id="cd00054">
    <property type="entry name" value="EGF_CA"/>
    <property type="match status" value="4"/>
</dbReference>
<feature type="compositionally biased region" description="Low complexity" evidence="20">
    <location>
        <begin position="165"/>
        <end position="188"/>
    </location>
</feature>
<keyword evidence="16" id="KW-0393">Immunoglobulin domain</keyword>
<dbReference type="InterPro" id="IPR023415">
    <property type="entry name" value="LDLR_class-A_CS"/>
</dbReference>
<feature type="disulfide bond" evidence="17">
    <location>
        <begin position="3879"/>
        <end position="3888"/>
    </location>
</feature>
<keyword evidence="11" id="KW-1133">Transmembrane helix</keyword>
<dbReference type="PROSITE" id="PS01186">
    <property type="entry name" value="EGF_2"/>
    <property type="match status" value="3"/>
</dbReference>
<dbReference type="PROSITE" id="PS50025">
    <property type="entry name" value="LAM_G_DOMAIN"/>
    <property type="match status" value="3"/>
</dbReference>
<feature type="domain" description="Ig-like" evidence="25">
    <location>
        <begin position="2799"/>
        <end position="2888"/>
    </location>
</feature>
<feature type="disulfide bond" evidence="18">
    <location>
        <begin position="1036"/>
        <end position="1048"/>
    </location>
</feature>
<feature type="disulfide bond" evidence="18">
    <location>
        <begin position="731"/>
        <end position="743"/>
    </location>
</feature>
<feature type="domain" description="Ig-like" evidence="25">
    <location>
        <begin position="3331"/>
        <end position="3412"/>
    </location>
</feature>
<dbReference type="PROSITE" id="PS01248">
    <property type="entry name" value="EGF_LAM_1"/>
    <property type="match status" value="2"/>
</dbReference>
<dbReference type="Pfam" id="PF00057">
    <property type="entry name" value="Ldl_recept_a"/>
    <property type="match status" value="15"/>
</dbReference>
<dbReference type="InterPro" id="IPR003599">
    <property type="entry name" value="Ig_sub"/>
</dbReference>
<evidence type="ECO:0000256" key="19">
    <source>
        <dbReference type="PROSITE-ProRule" id="PRU00460"/>
    </source>
</evidence>
<feature type="compositionally biased region" description="Low complexity" evidence="20">
    <location>
        <begin position="388"/>
        <end position="402"/>
    </location>
</feature>
<feature type="domain" description="Ig-like" evidence="25">
    <location>
        <begin position="3257"/>
        <end position="3326"/>
    </location>
</feature>
<feature type="disulfide bond" evidence="18">
    <location>
        <begin position="814"/>
        <end position="826"/>
    </location>
</feature>
<dbReference type="InterPro" id="IPR002172">
    <property type="entry name" value="LDrepeatLR_classA_rpt"/>
</dbReference>
<dbReference type="GO" id="GO:0042063">
    <property type="term" value="P:gliogenesis"/>
    <property type="evidence" value="ECO:0007669"/>
    <property type="project" value="UniProtKB-ARBA"/>
</dbReference>
<dbReference type="PROSITE" id="PS50027">
    <property type="entry name" value="EGF_LAM_2"/>
    <property type="match status" value="1"/>
</dbReference>
<dbReference type="GO" id="GO:0005509">
    <property type="term" value="F:calcium ion binding"/>
    <property type="evidence" value="ECO:0007669"/>
    <property type="project" value="InterPro"/>
</dbReference>
<feature type="domain" description="Laminin IV type A" evidence="26">
    <location>
        <begin position="1642"/>
        <end position="1840"/>
    </location>
</feature>
<feature type="disulfide bond" evidence="17">
    <location>
        <begin position="3622"/>
        <end position="3631"/>
    </location>
</feature>
<keyword evidence="4" id="KW-1003">Cell membrane</keyword>
<evidence type="ECO:0000259" key="24">
    <source>
        <dbReference type="PROSITE" id="PS50027"/>
    </source>
</evidence>
<feature type="domain" description="Laminin EGF-like" evidence="24">
    <location>
        <begin position="1810"/>
        <end position="1856"/>
    </location>
</feature>
<evidence type="ECO:0000256" key="16">
    <source>
        <dbReference type="ARBA" id="ARBA00023319"/>
    </source>
</evidence>
<evidence type="ECO:0000256" key="18">
    <source>
        <dbReference type="PROSITE-ProRule" id="PRU00124"/>
    </source>
</evidence>
<dbReference type="Pfam" id="PF00053">
    <property type="entry name" value="EGF_laminin"/>
    <property type="match status" value="5"/>
</dbReference>
<feature type="disulfide bond" evidence="18">
    <location>
        <begin position="625"/>
        <end position="643"/>
    </location>
</feature>
<evidence type="ECO:0000256" key="4">
    <source>
        <dbReference type="ARBA" id="ARBA00022475"/>
    </source>
</evidence>
<gene>
    <name evidence="27" type="ORF">AFUS01_LOCUS47503</name>
</gene>
<keyword evidence="8 21" id="KW-0732">Signal</keyword>
<dbReference type="SMART" id="SM00180">
    <property type="entry name" value="EGF_Lam"/>
    <property type="match status" value="5"/>
</dbReference>
<feature type="domain" description="Ig-like" evidence="25">
    <location>
        <begin position="3001"/>
        <end position="3086"/>
    </location>
</feature>
<dbReference type="Pfam" id="PF13895">
    <property type="entry name" value="Ig_2"/>
    <property type="match status" value="2"/>
</dbReference>
<dbReference type="InterPro" id="IPR003598">
    <property type="entry name" value="Ig_sub2"/>
</dbReference>
<feature type="disulfide bond" evidence="18">
    <location>
        <begin position="656"/>
        <end position="668"/>
    </location>
</feature>
<dbReference type="SMART" id="SM00181">
    <property type="entry name" value="EGF"/>
    <property type="match status" value="11"/>
</dbReference>
<dbReference type="InterPro" id="IPR000034">
    <property type="entry name" value="Laminin_IV"/>
</dbReference>
<feature type="disulfide bond" evidence="18">
    <location>
        <begin position="618"/>
        <end position="630"/>
    </location>
</feature>
<feature type="domain" description="Ig-like" evidence="25">
    <location>
        <begin position="3091"/>
        <end position="3172"/>
    </location>
</feature>
<dbReference type="EMBL" id="CAJVCH010571793">
    <property type="protein sequence ID" value="CAG7838538.1"/>
    <property type="molecule type" value="Genomic_DNA"/>
</dbReference>
<feature type="compositionally biased region" description="Basic residues" evidence="20">
    <location>
        <begin position="4120"/>
        <end position="4130"/>
    </location>
</feature>
<evidence type="ECO:0000256" key="15">
    <source>
        <dbReference type="ARBA" id="ARBA00023292"/>
    </source>
</evidence>
<evidence type="ECO:0000256" key="17">
    <source>
        <dbReference type="PROSITE-ProRule" id="PRU00076"/>
    </source>
</evidence>
<dbReference type="PROSITE" id="PS50068">
    <property type="entry name" value="LDLRA_2"/>
    <property type="match status" value="17"/>
</dbReference>
<feature type="domain" description="EGF-like" evidence="23">
    <location>
        <begin position="3596"/>
        <end position="3632"/>
    </location>
</feature>
<feature type="disulfide bond" evidence="18">
    <location>
        <begin position="700"/>
        <end position="718"/>
    </location>
</feature>
<feature type="disulfide bond" evidence="18">
    <location>
        <begin position="996"/>
        <end position="1008"/>
    </location>
</feature>
<feature type="domain" description="Laminin IV type A" evidence="26">
    <location>
        <begin position="1278"/>
        <end position="1458"/>
    </location>
</feature>
<protein>
    <recommendedName>
        <fullName evidence="29">Basement membrane-specific heparan sulfate proteoglycan core protein</fullName>
    </recommendedName>
</protein>
<dbReference type="Pfam" id="PF00008">
    <property type="entry name" value="EGF"/>
    <property type="match status" value="2"/>
</dbReference>
<dbReference type="FunFam" id="2.60.40.10:FF:000005">
    <property type="entry name" value="Neuronal cell adhesion molecule"/>
    <property type="match status" value="1"/>
</dbReference>
<feature type="domain" description="Ig-like" evidence="25">
    <location>
        <begin position="2900"/>
        <end position="2994"/>
    </location>
</feature>
<feature type="disulfide bond" evidence="17">
    <location>
        <begin position="3659"/>
        <end position="3668"/>
    </location>
</feature>
<evidence type="ECO:0000256" key="6">
    <source>
        <dbReference type="ARBA" id="ARBA00022536"/>
    </source>
</evidence>
<feature type="disulfide bond" evidence="18">
    <location>
        <begin position="1015"/>
        <end position="1030"/>
    </location>
</feature>
<feature type="disulfide bond" evidence="18">
    <location>
        <begin position="1043"/>
        <end position="1061"/>
    </location>
</feature>
<feature type="domain" description="EGF-like" evidence="23">
    <location>
        <begin position="3634"/>
        <end position="3669"/>
    </location>
</feature>
<feature type="disulfide bond" evidence="18">
    <location>
        <begin position="432"/>
        <end position="447"/>
    </location>
</feature>
<dbReference type="FunFam" id="4.10.400.10:FF:000062">
    <property type="entry name" value="Terribly reduced optic lobes, isoform AI"/>
    <property type="match status" value="1"/>
</dbReference>
<dbReference type="FunFam" id="4.10.400.10:FF:000034">
    <property type="entry name" value="Low-density lipoprotein receptor-related protein 2"/>
    <property type="match status" value="1"/>
</dbReference>
<evidence type="ECO:0000256" key="8">
    <source>
        <dbReference type="ARBA" id="ARBA00022729"/>
    </source>
</evidence>
<comment type="caution">
    <text evidence="17">Lacks conserved residue(s) required for the propagation of feature annotation.</text>
</comment>
<comment type="caution">
    <text evidence="27">The sequence shown here is derived from an EMBL/GenBank/DDBJ whole genome shotgun (WGS) entry which is preliminary data.</text>
</comment>
<feature type="disulfide bond" evidence="18">
    <location>
        <begin position="738"/>
        <end position="756"/>
    </location>
</feature>
<keyword evidence="28" id="KW-1185">Reference proteome</keyword>
<evidence type="ECO:0000259" key="25">
    <source>
        <dbReference type="PROSITE" id="PS50835"/>
    </source>
</evidence>
<feature type="disulfide bond" evidence="18">
    <location>
        <begin position="3207"/>
        <end position="3222"/>
    </location>
</feature>
<evidence type="ECO:0000256" key="2">
    <source>
        <dbReference type="ARBA" id="ARBA00004236"/>
    </source>
</evidence>
<feature type="disulfide bond" evidence="17">
    <location>
        <begin position="3603"/>
        <end position="3620"/>
    </location>
</feature>
<feature type="disulfide bond" evidence="18">
    <location>
        <begin position="794"/>
        <end position="809"/>
    </location>
</feature>
<feature type="domain" description="Laminin G" evidence="22">
    <location>
        <begin position="3932"/>
        <end position="4117"/>
    </location>
</feature>
<feature type="domain" description="EGF-like" evidence="23">
    <location>
        <begin position="3851"/>
        <end position="3889"/>
    </location>
</feature>
<feature type="disulfide bond" evidence="18">
    <location>
        <begin position="663"/>
        <end position="681"/>
    </location>
</feature>
<dbReference type="InterPro" id="IPR001881">
    <property type="entry name" value="EGF-like_Ca-bd_dom"/>
</dbReference>
<feature type="disulfide bond" evidence="18">
    <location>
        <begin position="584"/>
        <end position="602"/>
    </location>
</feature>
<feature type="domain" description="Laminin IV type A" evidence="26">
    <location>
        <begin position="1943"/>
        <end position="2133"/>
    </location>
</feature>
<feature type="disulfide bond" evidence="18">
    <location>
        <begin position="833"/>
        <end position="848"/>
    </location>
</feature>
<feature type="disulfide bond" evidence="18">
    <location>
        <begin position="515"/>
        <end position="530"/>
    </location>
</feature>
<keyword evidence="15 19" id="KW-0424">Laminin EGF-like domain</keyword>
<evidence type="ECO:0000256" key="14">
    <source>
        <dbReference type="ARBA" id="ARBA00023180"/>
    </source>
</evidence>
<feature type="disulfide bond" evidence="18">
    <location>
        <begin position="313"/>
        <end position="331"/>
    </location>
</feature>
<feature type="domain" description="Ig-like" evidence="25">
    <location>
        <begin position="895"/>
        <end position="977"/>
    </location>
</feature>
<feature type="disulfide bond" evidence="18">
    <location>
        <begin position="750"/>
        <end position="765"/>
    </location>
</feature>
<dbReference type="InterPro" id="IPR056863">
    <property type="entry name" value="LMN_ATRN_NET-like_EGF"/>
</dbReference>
<dbReference type="GO" id="GO:0098609">
    <property type="term" value="P:cell-cell adhesion"/>
    <property type="evidence" value="ECO:0007669"/>
    <property type="project" value="UniProtKB-ARBA"/>
</dbReference>
<feature type="chain" id="PRO_5035307048" description="Basement membrane-specific heparan sulfate proteoglycan core protein" evidence="21">
    <location>
        <begin position="27"/>
        <end position="4228"/>
    </location>
</feature>
<dbReference type="OrthoDB" id="10055367at2759"/>
<feature type="disulfide bond" evidence="18">
    <location>
        <begin position="637"/>
        <end position="652"/>
    </location>
</feature>
<dbReference type="CDD" id="cd00110">
    <property type="entry name" value="LamG"/>
    <property type="match status" value="3"/>
</dbReference>
<dbReference type="CDD" id="cd00055">
    <property type="entry name" value="EGF_Lam"/>
    <property type="match status" value="4"/>
</dbReference>
<dbReference type="GO" id="GO:0005886">
    <property type="term" value="C:plasma membrane"/>
    <property type="evidence" value="ECO:0007669"/>
    <property type="project" value="UniProtKB-SubCell"/>
</dbReference>
<feature type="domain" description="Laminin G" evidence="22">
    <location>
        <begin position="3421"/>
        <end position="3598"/>
    </location>
</feature>
<dbReference type="InterPro" id="IPR002049">
    <property type="entry name" value="LE_dom"/>
</dbReference>
<feature type="disulfide bond" evidence="18">
    <location>
        <begin position="693"/>
        <end position="705"/>
    </location>
</feature>
<feature type="disulfide bond" evidence="18">
    <location>
        <begin position="577"/>
        <end position="589"/>
    </location>
</feature>
<dbReference type="FunFam" id="2.10.25.10:FF:000188">
    <property type="entry name" value="Laminin subunit gamma 2"/>
    <property type="match status" value="1"/>
</dbReference>
<dbReference type="FunFam" id="2.10.25.10:FF:000454">
    <property type="entry name" value="Laminin subunit alpha 1"/>
    <property type="match status" value="1"/>
</dbReference>
<feature type="disulfide bond" evidence="18">
    <location>
        <begin position="554"/>
        <end position="569"/>
    </location>
</feature>
<feature type="disulfide bond" evidence="19">
    <location>
        <begin position="1829"/>
        <end position="1838"/>
    </location>
</feature>
<evidence type="ECO:0008006" key="29">
    <source>
        <dbReference type="Google" id="ProtNLM"/>
    </source>
</evidence>
<feature type="disulfide bond" evidence="18">
    <location>
        <begin position="712"/>
        <end position="727"/>
    </location>
</feature>
<dbReference type="InterPro" id="IPR050685">
    <property type="entry name" value="LDLR"/>
</dbReference>
<evidence type="ECO:0000256" key="5">
    <source>
        <dbReference type="ARBA" id="ARBA00022525"/>
    </source>
</evidence>
<feature type="region of interest" description="Disordered" evidence="20">
    <location>
        <begin position="4115"/>
        <end position="4228"/>
    </location>
</feature>
<feature type="region of interest" description="Disordered" evidence="20">
    <location>
        <begin position="48"/>
        <end position="70"/>
    </location>
</feature>
<keyword evidence="9" id="KW-0677">Repeat</keyword>
<dbReference type="InterPro" id="IPR000152">
    <property type="entry name" value="EGF-type_Asp/Asn_hydroxyl_site"/>
</dbReference>
<evidence type="ECO:0000256" key="1">
    <source>
        <dbReference type="ARBA" id="ARBA00004167"/>
    </source>
</evidence>
<evidence type="ECO:0000259" key="23">
    <source>
        <dbReference type="PROSITE" id="PS50026"/>
    </source>
</evidence>
<evidence type="ECO:0000256" key="11">
    <source>
        <dbReference type="ARBA" id="ARBA00022989"/>
    </source>
</evidence>
<evidence type="ECO:0000256" key="9">
    <source>
        <dbReference type="ARBA" id="ARBA00022737"/>
    </source>
</evidence>
<feature type="domain" description="Ig-like" evidence="25">
    <location>
        <begin position="2708"/>
        <end position="2796"/>
    </location>
</feature>
<dbReference type="InterPro" id="IPR000742">
    <property type="entry name" value="EGF"/>
</dbReference>